<reference evidence="10 11" key="1">
    <citation type="journal article" date="2014" name="Int. J. Syst. Evol. Microbiol.">
        <title>Complete genome sequence of Corynebacterium casei LMG S-19264T (=DSM 44701T), isolated from a smear-ripened cheese.</title>
        <authorList>
            <consortium name="US DOE Joint Genome Institute (JGI-PGF)"/>
            <person name="Walter F."/>
            <person name="Albersmeier A."/>
            <person name="Kalinowski J."/>
            <person name="Ruckert C."/>
        </authorList>
    </citation>
    <scope>NUCLEOTIDE SEQUENCE [LARGE SCALE GENOMIC DNA]</scope>
    <source>
        <strain evidence="10 11">NBRC 112289</strain>
    </source>
</reference>
<dbReference type="GO" id="GO:0008654">
    <property type="term" value="P:phospholipid biosynthetic process"/>
    <property type="evidence" value="ECO:0007669"/>
    <property type="project" value="UniProtKB-KW"/>
</dbReference>
<dbReference type="EMBL" id="BSUL01000001">
    <property type="protein sequence ID" value="GMA27822.1"/>
    <property type="molecule type" value="Genomic_DNA"/>
</dbReference>
<proteinExistence type="inferred from homology"/>
<dbReference type="Gene3D" id="3.40.50.10330">
    <property type="entry name" value="Probable inorganic polyphosphate/atp-NAD kinase, domain 1"/>
    <property type="match status" value="1"/>
</dbReference>
<comment type="cofactor">
    <cofactor evidence="1">
        <name>Mg(2+)</name>
        <dbReference type="ChEBI" id="CHEBI:18420"/>
    </cofactor>
</comment>
<keyword evidence="7" id="KW-0443">Lipid metabolism</keyword>
<dbReference type="GO" id="GO:0005524">
    <property type="term" value="F:ATP binding"/>
    <property type="evidence" value="ECO:0007669"/>
    <property type="project" value="UniProtKB-KW"/>
</dbReference>
<keyword evidence="7" id="KW-0444">Lipid biosynthesis</keyword>
<organism evidence="10 11">
    <name type="scientific">Arenivirga flava</name>
    <dbReference type="NCBI Taxonomy" id="1930060"/>
    <lineage>
        <taxon>Bacteria</taxon>
        <taxon>Bacillati</taxon>
        <taxon>Actinomycetota</taxon>
        <taxon>Actinomycetes</taxon>
        <taxon>Micrococcales</taxon>
        <taxon>Microbacteriaceae</taxon>
        <taxon>Arenivirga</taxon>
    </lineage>
</organism>
<evidence type="ECO:0000256" key="3">
    <source>
        <dbReference type="ARBA" id="ARBA00022679"/>
    </source>
</evidence>
<evidence type="ECO:0000256" key="5">
    <source>
        <dbReference type="ARBA" id="ARBA00022777"/>
    </source>
</evidence>
<dbReference type="PANTHER" id="PTHR12358">
    <property type="entry name" value="SPHINGOSINE KINASE"/>
    <property type="match status" value="1"/>
</dbReference>
<dbReference type="Pfam" id="PF19279">
    <property type="entry name" value="YegS_C"/>
    <property type="match status" value="1"/>
</dbReference>
<dbReference type="InterPro" id="IPR001206">
    <property type="entry name" value="Diacylglycerol_kinase_cat_dom"/>
</dbReference>
<dbReference type="InterPro" id="IPR045540">
    <property type="entry name" value="YegS/DAGK_C"/>
</dbReference>
<sequence>MSARTPRHVVVAVNPAASFGARRSTGDQVVRALESAGHRVTRVLESSMARLEARCRELLVQEPLDAFVVVGGDGMVHLASGLLAGTGVPLGLVPSGTGNDFARGLGIPLGDPQRAVAVLLEAFEHPARTIDAGLIRAEDGSTERRFAGVLSAGFDSIVNERANALRWPRGRQRYNVAILLELLRLRPRRYDLVVDGQRRSVEALLVSVANNTSLGGGMLITPKALLDDGLLDLFIVAPMGRLSFLRIFPRVFAGTHVGDPRVSIERVHRVRMDADAVGYADGERVGPLPLDVRVEPGALRVLAPPAPEPARR</sequence>
<evidence type="ECO:0000256" key="2">
    <source>
        <dbReference type="ARBA" id="ARBA00005983"/>
    </source>
</evidence>
<dbReference type="GO" id="GO:0005886">
    <property type="term" value="C:plasma membrane"/>
    <property type="evidence" value="ECO:0007669"/>
    <property type="project" value="TreeGrafter"/>
</dbReference>
<dbReference type="SUPFAM" id="SSF111331">
    <property type="entry name" value="NAD kinase/diacylglycerol kinase-like"/>
    <property type="match status" value="1"/>
</dbReference>
<evidence type="ECO:0000256" key="6">
    <source>
        <dbReference type="ARBA" id="ARBA00022840"/>
    </source>
</evidence>
<dbReference type="Gene3D" id="2.60.200.40">
    <property type="match status" value="1"/>
</dbReference>
<comment type="caution">
    <text evidence="10">The sequence shown here is derived from an EMBL/GenBank/DDBJ whole genome shotgun (WGS) entry which is preliminary data.</text>
</comment>
<dbReference type="InterPro" id="IPR017438">
    <property type="entry name" value="ATP-NAD_kinase_N"/>
</dbReference>
<protein>
    <recommendedName>
        <fullName evidence="9">DAGKc domain-containing protein</fullName>
    </recommendedName>
</protein>
<dbReference type="AlphaFoldDB" id="A0AA37UII4"/>
<dbReference type="Pfam" id="PF00781">
    <property type="entry name" value="DAGK_cat"/>
    <property type="match status" value="1"/>
</dbReference>
<keyword evidence="4" id="KW-0547">Nucleotide-binding</keyword>
<evidence type="ECO:0000256" key="1">
    <source>
        <dbReference type="ARBA" id="ARBA00001946"/>
    </source>
</evidence>
<keyword evidence="7" id="KW-0594">Phospholipid biosynthesis</keyword>
<dbReference type="RefSeq" id="WP_284230738.1">
    <property type="nucleotide sequence ID" value="NZ_BSUL01000001.1"/>
</dbReference>
<keyword evidence="6" id="KW-0067">ATP-binding</keyword>
<evidence type="ECO:0000256" key="8">
    <source>
        <dbReference type="ARBA" id="ARBA00023264"/>
    </source>
</evidence>
<gene>
    <name evidence="10" type="ORF">GCM10025874_10750</name>
</gene>
<keyword evidence="5" id="KW-0418">Kinase</keyword>
<dbReference type="GO" id="GO:0004143">
    <property type="term" value="F:ATP-dependent diacylglycerol kinase activity"/>
    <property type="evidence" value="ECO:0007669"/>
    <property type="project" value="TreeGrafter"/>
</dbReference>
<evidence type="ECO:0000256" key="4">
    <source>
        <dbReference type="ARBA" id="ARBA00022741"/>
    </source>
</evidence>
<dbReference type="PANTHER" id="PTHR12358:SF106">
    <property type="entry name" value="LIPID KINASE YEGS"/>
    <property type="match status" value="1"/>
</dbReference>
<dbReference type="Proteomes" id="UP001157160">
    <property type="component" value="Unassembled WGS sequence"/>
</dbReference>
<comment type="similarity">
    <text evidence="2">Belongs to the diacylglycerol/lipid kinase family.</text>
</comment>
<evidence type="ECO:0000259" key="9">
    <source>
        <dbReference type="PROSITE" id="PS50146"/>
    </source>
</evidence>
<keyword evidence="3" id="KW-0808">Transferase</keyword>
<accession>A0AA37UII4</accession>
<dbReference type="InterPro" id="IPR050187">
    <property type="entry name" value="Lipid_Phosphate_FormReg"/>
</dbReference>
<evidence type="ECO:0000313" key="11">
    <source>
        <dbReference type="Proteomes" id="UP001157160"/>
    </source>
</evidence>
<dbReference type="PROSITE" id="PS50146">
    <property type="entry name" value="DAGK"/>
    <property type="match status" value="1"/>
</dbReference>
<evidence type="ECO:0000313" key="10">
    <source>
        <dbReference type="EMBL" id="GMA27822.1"/>
    </source>
</evidence>
<dbReference type="InterPro" id="IPR016064">
    <property type="entry name" value="NAD/diacylglycerol_kinase_sf"/>
</dbReference>
<feature type="domain" description="DAGKc" evidence="9">
    <location>
        <begin position="4"/>
        <end position="139"/>
    </location>
</feature>
<name>A0AA37UII4_9MICO</name>
<dbReference type="SMART" id="SM00046">
    <property type="entry name" value="DAGKc"/>
    <property type="match status" value="1"/>
</dbReference>
<keyword evidence="11" id="KW-1185">Reference proteome</keyword>
<evidence type="ECO:0000256" key="7">
    <source>
        <dbReference type="ARBA" id="ARBA00023209"/>
    </source>
</evidence>
<keyword evidence="8" id="KW-1208">Phospholipid metabolism</keyword>